<keyword evidence="6" id="KW-1185">Reference proteome</keyword>
<reference evidence="2 5" key="1">
    <citation type="submission" date="2015-10" db="EMBL/GenBank/DDBJ databases">
        <title>Tn-seq of a polymicrobial infection.</title>
        <authorList>
            <person name="Stacy A."/>
            <person name="Rumbaugh K.P."/>
            <person name="Whiteley M."/>
        </authorList>
    </citation>
    <scope>NUCLEOTIDE SEQUENCE [LARGE SCALE GENOMIC DNA]</scope>
    <source>
        <strain evidence="2 5">624</strain>
    </source>
</reference>
<reference evidence="4 7" key="3">
    <citation type="submission" date="2019-08" db="EMBL/GenBank/DDBJ databases">
        <title>Whole genome sequencing of Aggregatibacter actinomycetemcomitans cultured from blood stream infections in Denmark reveals a novel phylogenetic lineage expressing serotype a membrane O polysaccharide.</title>
        <authorList>
            <person name="Nedergaard S."/>
            <person name="Kobel C.M."/>
            <person name="Nielsen M.B."/>
            <person name="Moeller R.T."/>
            <person name="Jensen A.B."/>
            <person name="Noerskov-Lauritsen N."/>
        </authorList>
    </citation>
    <scope>NUCLEOTIDE SEQUENCE [LARGE SCALE GENOMIC DNA]</scope>
    <source>
        <strain evidence="4 7">PN_563</strain>
    </source>
</reference>
<dbReference type="CDD" id="cd07067">
    <property type="entry name" value="HP_PGM_like"/>
    <property type="match status" value="1"/>
</dbReference>
<dbReference type="Proteomes" id="UP000072236">
    <property type="component" value="Chromosome"/>
</dbReference>
<dbReference type="GO" id="GO:0016301">
    <property type="term" value="F:kinase activity"/>
    <property type="evidence" value="ECO:0007669"/>
    <property type="project" value="UniProtKB-KW"/>
</dbReference>
<dbReference type="SMR" id="A0A5D0EN96"/>
<feature type="binding site" evidence="1">
    <location>
        <position position="57"/>
    </location>
    <ligand>
        <name>substrate</name>
    </ligand>
</feature>
<gene>
    <name evidence="2" type="ORF">ACT75_04875</name>
    <name evidence="3" type="ORF">CQR80_03320</name>
    <name evidence="4" type="ORF">FXB79_01660</name>
</gene>
<dbReference type="PANTHER" id="PTHR48100">
    <property type="entry name" value="BROAD-SPECIFICITY PHOSPHATASE YOR283W-RELATED"/>
    <property type="match status" value="1"/>
</dbReference>
<keyword evidence="2" id="KW-0808">Transferase</keyword>
<reference evidence="3 6" key="2">
    <citation type="submission" date="2017-10" db="EMBL/GenBank/DDBJ databases">
        <title>Draft genome sequences of Aggregatibacter actinomycetemcomitans strains 310a and 310b.</title>
        <authorList>
            <person name="May A.C."/>
            <person name="Ohta H."/>
            <person name="Maeda H."/>
            <person name="Kokeguchi S."/>
            <person name="Cugini C."/>
        </authorList>
    </citation>
    <scope>NUCLEOTIDE SEQUENCE [LARGE SCALE GENOMIC DNA]</scope>
    <source>
        <strain evidence="3 6">310b</strain>
    </source>
</reference>
<dbReference type="RefSeq" id="WP_005540545.1">
    <property type="nucleotide sequence ID" value="NZ_CP012959.1"/>
</dbReference>
<dbReference type="SUPFAM" id="SSF53254">
    <property type="entry name" value="Phosphoglycerate mutase-like"/>
    <property type="match status" value="1"/>
</dbReference>
<dbReference type="InterPro" id="IPR001345">
    <property type="entry name" value="PG/BPGM_mutase_AS"/>
</dbReference>
<evidence type="ECO:0000313" key="6">
    <source>
        <dbReference type="Proteomes" id="UP000226080"/>
    </source>
</evidence>
<protein>
    <submittedName>
        <fullName evidence="4">Histidine phosphatase family protein</fullName>
    </submittedName>
    <submittedName>
        <fullName evidence="2">Phosphoglycerate kinase</fullName>
    </submittedName>
</protein>
<dbReference type="Proteomes" id="UP000323012">
    <property type="component" value="Unassembled WGS sequence"/>
</dbReference>
<name>A0A5D0EN96_AGGAC</name>
<dbReference type="Proteomes" id="UP000226080">
    <property type="component" value="Unassembled WGS sequence"/>
</dbReference>
<dbReference type="InterPro" id="IPR013078">
    <property type="entry name" value="His_Pase_superF_clade-1"/>
</dbReference>
<evidence type="ECO:0000313" key="5">
    <source>
        <dbReference type="Proteomes" id="UP000072236"/>
    </source>
</evidence>
<accession>A0A5D0EN96</accession>
<dbReference type="AlphaFoldDB" id="A0A5D0EN96"/>
<dbReference type="Gene3D" id="3.40.50.1240">
    <property type="entry name" value="Phosphoglycerate mutase-like"/>
    <property type="match status" value="1"/>
</dbReference>
<proteinExistence type="predicted"/>
<dbReference type="GO" id="GO:0016791">
    <property type="term" value="F:phosphatase activity"/>
    <property type="evidence" value="ECO:0007669"/>
    <property type="project" value="TreeGrafter"/>
</dbReference>
<dbReference type="EMBL" id="PCGW01000004">
    <property type="protein sequence ID" value="PHO21206.1"/>
    <property type="molecule type" value="Genomic_DNA"/>
</dbReference>
<dbReference type="PANTHER" id="PTHR48100:SF59">
    <property type="entry name" value="ADENOSYLCOBALAMIN_ALPHA-RIBAZOLE PHOSPHATASE"/>
    <property type="match status" value="1"/>
</dbReference>
<dbReference type="PIRSF" id="PIRSF000709">
    <property type="entry name" value="6PFK_2-Ptase"/>
    <property type="match status" value="1"/>
</dbReference>
<dbReference type="EMBL" id="CP012959">
    <property type="protein sequence ID" value="AMQ93902.1"/>
    <property type="molecule type" value="Genomic_DNA"/>
</dbReference>
<sequence length="199" mass="22599">MRLILLRHGETLWNKEHRLQGHLNSPLSEKGIAQAKAIKPLIEKFSLKQVICSDLERAKQTAELIGFPNATPDSHLRELAMGEWEGRKKDEIMQENPILYQDWRNGNYTPRGGESWQDFCHRISTAIFQWTNKSDGDILAIVHSGVVRAACERLISLSTKHLLPVTQGTLTIFDITPNYPIKLEAYNLGNFVPEINVAD</sequence>
<evidence type="ECO:0000256" key="1">
    <source>
        <dbReference type="PIRSR" id="PIRSR613078-2"/>
    </source>
</evidence>
<dbReference type="PROSITE" id="PS00175">
    <property type="entry name" value="PG_MUTASE"/>
    <property type="match status" value="1"/>
</dbReference>
<evidence type="ECO:0000313" key="7">
    <source>
        <dbReference type="Proteomes" id="UP000323012"/>
    </source>
</evidence>
<dbReference type="OrthoDB" id="9781415at2"/>
<evidence type="ECO:0000313" key="3">
    <source>
        <dbReference type="EMBL" id="PHO21206.1"/>
    </source>
</evidence>
<evidence type="ECO:0000313" key="4">
    <source>
        <dbReference type="EMBL" id="TYA39653.1"/>
    </source>
</evidence>
<dbReference type="EMBL" id="VSED01000003">
    <property type="protein sequence ID" value="TYA39653.1"/>
    <property type="molecule type" value="Genomic_DNA"/>
</dbReference>
<dbReference type="InterPro" id="IPR029033">
    <property type="entry name" value="His_PPase_superfam"/>
</dbReference>
<feature type="binding site" evidence="1">
    <location>
        <begin position="7"/>
        <end position="14"/>
    </location>
    <ligand>
        <name>substrate</name>
    </ligand>
</feature>
<keyword evidence="2" id="KW-0418">Kinase</keyword>
<dbReference type="SMART" id="SM00855">
    <property type="entry name" value="PGAM"/>
    <property type="match status" value="1"/>
</dbReference>
<organism evidence="4 7">
    <name type="scientific">Aggregatibacter actinomycetemcomitans</name>
    <name type="common">Actinobacillus actinomycetemcomitans</name>
    <name type="synonym">Haemophilus actinomycetemcomitans</name>
    <dbReference type="NCBI Taxonomy" id="714"/>
    <lineage>
        <taxon>Bacteria</taxon>
        <taxon>Pseudomonadati</taxon>
        <taxon>Pseudomonadota</taxon>
        <taxon>Gammaproteobacteria</taxon>
        <taxon>Pasteurellales</taxon>
        <taxon>Pasteurellaceae</taxon>
        <taxon>Aggregatibacter</taxon>
    </lineage>
</organism>
<evidence type="ECO:0000313" key="2">
    <source>
        <dbReference type="EMBL" id="AMQ93902.1"/>
    </source>
</evidence>
<dbReference type="GO" id="GO:0005737">
    <property type="term" value="C:cytoplasm"/>
    <property type="evidence" value="ECO:0007669"/>
    <property type="project" value="TreeGrafter"/>
</dbReference>
<dbReference type="InterPro" id="IPR050275">
    <property type="entry name" value="PGM_Phosphatase"/>
</dbReference>
<dbReference type="Pfam" id="PF00300">
    <property type="entry name" value="His_Phos_1"/>
    <property type="match status" value="1"/>
</dbReference>
<dbReference type="KEGG" id="aact:ACT75_04875"/>